<evidence type="ECO:0000256" key="3">
    <source>
        <dbReference type="SAM" id="SignalP"/>
    </source>
</evidence>
<dbReference type="PANTHER" id="PTHR40940">
    <property type="entry name" value="PROTEIN BATD-RELATED"/>
    <property type="match status" value="1"/>
</dbReference>
<dbReference type="Proteomes" id="UP000253977">
    <property type="component" value="Unassembled WGS sequence"/>
</dbReference>
<feature type="compositionally biased region" description="Pro residues" evidence="1">
    <location>
        <begin position="405"/>
        <end position="414"/>
    </location>
</feature>
<evidence type="ECO:0000256" key="1">
    <source>
        <dbReference type="SAM" id="MobiDB-lite"/>
    </source>
</evidence>
<keyword evidence="2" id="KW-0812">Transmembrane</keyword>
<keyword evidence="5" id="KW-1185">Reference proteome</keyword>
<dbReference type="PANTHER" id="PTHR40940:SF1">
    <property type="entry name" value="PROTEIN BATD"/>
    <property type="match status" value="1"/>
</dbReference>
<feature type="region of interest" description="Disordered" evidence="1">
    <location>
        <begin position="393"/>
        <end position="429"/>
    </location>
</feature>
<dbReference type="OrthoDB" id="7688940at2"/>
<reference evidence="4 5" key="1">
    <citation type="submission" date="2018-07" db="EMBL/GenBank/DDBJ databases">
        <title>Thalassococcus profundi sp. nov., a marine bacterium isolated from deep seawater of Okinawa Trough.</title>
        <authorList>
            <person name="Yu M."/>
        </authorList>
    </citation>
    <scope>NUCLEOTIDE SEQUENCE [LARGE SCALE GENOMIC DNA]</scope>
    <source>
        <strain evidence="4 5">WRAS1</strain>
    </source>
</reference>
<evidence type="ECO:0000313" key="4">
    <source>
        <dbReference type="EMBL" id="RDD65854.1"/>
    </source>
</evidence>
<accession>A0A369TMF2</accession>
<feature type="transmembrane region" description="Helical" evidence="2">
    <location>
        <begin position="282"/>
        <end position="301"/>
    </location>
</feature>
<organism evidence="4 5">
    <name type="scientific">Thalassococcus profundi</name>
    <dbReference type="NCBI Taxonomy" id="2282382"/>
    <lineage>
        <taxon>Bacteria</taxon>
        <taxon>Pseudomonadati</taxon>
        <taxon>Pseudomonadota</taxon>
        <taxon>Alphaproteobacteria</taxon>
        <taxon>Rhodobacterales</taxon>
        <taxon>Roseobacteraceae</taxon>
        <taxon>Thalassococcus</taxon>
    </lineage>
</organism>
<dbReference type="AlphaFoldDB" id="A0A369TMF2"/>
<dbReference type="EMBL" id="QPMK01000009">
    <property type="protein sequence ID" value="RDD65854.1"/>
    <property type="molecule type" value="Genomic_DNA"/>
</dbReference>
<keyword evidence="2" id="KW-0472">Membrane</keyword>
<comment type="caution">
    <text evidence="4">The sequence shown here is derived from an EMBL/GenBank/DDBJ whole genome shotgun (WGS) entry which is preliminary data.</text>
</comment>
<feature type="signal peptide" evidence="3">
    <location>
        <begin position="1"/>
        <end position="17"/>
    </location>
</feature>
<dbReference type="InterPro" id="IPR025738">
    <property type="entry name" value="BatD"/>
</dbReference>
<evidence type="ECO:0000256" key="2">
    <source>
        <dbReference type="SAM" id="Phobius"/>
    </source>
</evidence>
<name>A0A369TMF2_9RHOB</name>
<dbReference type="RefSeq" id="WP_114511418.1">
    <property type="nucleotide sequence ID" value="NZ_QPMK01000009.1"/>
</dbReference>
<sequence>MVRLILMLVLLAAPVLAQDRGTLQLELVLDPREAAPIEGEMILATIRGIYRETITNEELKLRDMTDFDWTRLGQDAWTDERIDGRMAKVFERRIALYPKRAGTLEVLPIAHELQIISIDGVRSTVLVRSDPVRLEVQAKPEGAGDDWFPVRALEISDSWDVDAARLVDGQSVERRVVLRALGATPEMMPPQPALREPWLITFTPPEERDFQVTPQGPVTTLTWRWTLRPITGEPGVLPAVTIPYFDTAARTARTVTLPAAPIGYASFADNAARGWRKDLGVGWPHLMTGAAVCLLVLALALRDRGLPTHLRDRLERRRMLRRLRRYARAGDAEGFRLLAARLLNGAGPHADLRDMPVLATLDRALFGHARTAPPPLGALYGQVKREKAACLRNTAPDGRATGRPVTPPPSPVSPGAPSGTVRWPRRDAR</sequence>
<gene>
    <name evidence="4" type="ORF">DU478_13130</name>
</gene>
<keyword evidence="3" id="KW-0732">Signal</keyword>
<evidence type="ECO:0000313" key="5">
    <source>
        <dbReference type="Proteomes" id="UP000253977"/>
    </source>
</evidence>
<evidence type="ECO:0008006" key="6">
    <source>
        <dbReference type="Google" id="ProtNLM"/>
    </source>
</evidence>
<keyword evidence="2" id="KW-1133">Transmembrane helix</keyword>
<proteinExistence type="predicted"/>
<feature type="chain" id="PRO_5017027335" description="Protein BatD" evidence="3">
    <location>
        <begin position="18"/>
        <end position="429"/>
    </location>
</feature>
<protein>
    <recommendedName>
        <fullName evidence="6">Protein BatD</fullName>
    </recommendedName>
</protein>